<feature type="chain" id="PRO_5039349171" evidence="1">
    <location>
        <begin position="24"/>
        <end position="147"/>
    </location>
</feature>
<accession>A0A9D1LPU0</accession>
<name>A0A9D1LPU0_9FIRM</name>
<gene>
    <name evidence="2" type="ORF">IAC59_00780</name>
</gene>
<organism evidence="2 3">
    <name type="scientific">Candidatus Fimadaptatus faecigallinarum</name>
    <dbReference type="NCBI Taxonomy" id="2840814"/>
    <lineage>
        <taxon>Bacteria</taxon>
        <taxon>Bacillati</taxon>
        <taxon>Bacillota</taxon>
        <taxon>Clostridia</taxon>
        <taxon>Eubacteriales</taxon>
        <taxon>Candidatus Fimadaptatus</taxon>
    </lineage>
</organism>
<dbReference type="EMBL" id="DVNK01000005">
    <property type="protein sequence ID" value="HIU45776.1"/>
    <property type="molecule type" value="Genomic_DNA"/>
</dbReference>
<dbReference type="AlphaFoldDB" id="A0A9D1LPU0"/>
<dbReference type="Proteomes" id="UP000824123">
    <property type="component" value="Unassembled WGS sequence"/>
</dbReference>
<proteinExistence type="predicted"/>
<comment type="caution">
    <text evidence="2">The sequence shown here is derived from an EMBL/GenBank/DDBJ whole genome shotgun (WGS) entry which is preliminary data.</text>
</comment>
<feature type="signal peptide" evidence="1">
    <location>
        <begin position="1"/>
        <end position="23"/>
    </location>
</feature>
<keyword evidence="1" id="KW-0732">Signal</keyword>
<reference evidence="2" key="1">
    <citation type="submission" date="2020-10" db="EMBL/GenBank/DDBJ databases">
        <authorList>
            <person name="Gilroy R."/>
        </authorList>
    </citation>
    <scope>NUCLEOTIDE SEQUENCE</scope>
    <source>
        <strain evidence="2">ChiSxjej2B14-8506</strain>
    </source>
</reference>
<evidence type="ECO:0000313" key="3">
    <source>
        <dbReference type="Proteomes" id="UP000824123"/>
    </source>
</evidence>
<protein>
    <submittedName>
        <fullName evidence="2">Uncharacterized protein</fullName>
    </submittedName>
</protein>
<evidence type="ECO:0000256" key="1">
    <source>
        <dbReference type="SAM" id="SignalP"/>
    </source>
</evidence>
<sequence>MFVIRLLQVAMALLMLIYPMPSADETAPEPVDAGAFSIDLICRSEDVYQIFYTYYIDGQSCGIGALADLDGGMLTPESELTLTFPAGLFEDGADVSRFSIDFSPYGQGDMYELGTTNQVYIDAEYGGHYTIELTGSAAEGFAAGLVE</sequence>
<reference evidence="2" key="2">
    <citation type="journal article" date="2021" name="PeerJ">
        <title>Extensive microbial diversity within the chicken gut microbiome revealed by metagenomics and culture.</title>
        <authorList>
            <person name="Gilroy R."/>
            <person name="Ravi A."/>
            <person name="Getino M."/>
            <person name="Pursley I."/>
            <person name="Horton D.L."/>
            <person name="Alikhan N.F."/>
            <person name="Baker D."/>
            <person name="Gharbi K."/>
            <person name="Hall N."/>
            <person name="Watson M."/>
            <person name="Adriaenssens E.M."/>
            <person name="Foster-Nyarko E."/>
            <person name="Jarju S."/>
            <person name="Secka A."/>
            <person name="Antonio M."/>
            <person name="Oren A."/>
            <person name="Chaudhuri R.R."/>
            <person name="La Ragione R."/>
            <person name="Hildebrand F."/>
            <person name="Pallen M.J."/>
        </authorList>
    </citation>
    <scope>NUCLEOTIDE SEQUENCE</scope>
    <source>
        <strain evidence="2">ChiSxjej2B14-8506</strain>
    </source>
</reference>
<evidence type="ECO:0000313" key="2">
    <source>
        <dbReference type="EMBL" id="HIU45776.1"/>
    </source>
</evidence>